<keyword evidence="1" id="KW-0732">Signal</keyword>
<dbReference type="Pfam" id="PF13517">
    <property type="entry name" value="FG-GAP_3"/>
    <property type="match status" value="4"/>
</dbReference>
<feature type="domain" description="Secretion system C-terminal sorting" evidence="2">
    <location>
        <begin position="1119"/>
        <end position="1189"/>
    </location>
</feature>
<accession>A0A420DLN7</accession>
<evidence type="ECO:0000256" key="1">
    <source>
        <dbReference type="ARBA" id="ARBA00022729"/>
    </source>
</evidence>
<dbReference type="NCBIfam" id="TIGR04183">
    <property type="entry name" value="Por_Secre_tail"/>
    <property type="match status" value="1"/>
</dbReference>
<dbReference type="Proteomes" id="UP000284892">
    <property type="component" value="Unassembled WGS sequence"/>
</dbReference>
<dbReference type="OrthoDB" id="1110367at2"/>
<dbReference type="InterPro" id="IPR055353">
    <property type="entry name" value="DUF7619"/>
</dbReference>
<evidence type="ECO:0000313" key="4">
    <source>
        <dbReference type="EMBL" id="RKE95153.1"/>
    </source>
</evidence>
<feature type="domain" description="DUF7619" evidence="3">
    <location>
        <begin position="969"/>
        <end position="1102"/>
    </location>
</feature>
<gene>
    <name evidence="4" type="ORF">BXY80_1338</name>
</gene>
<name>A0A420DLN7_9FLAO</name>
<proteinExistence type="predicted"/>
<dbReference type="EMBL" id="RAQJ01000002">
    <property type="protein sequence ID" value="RKE95153.1"/>
    <property type="molecule type" value="Genomic_DNA"/>
</dbReference>
<evidence type="ECO:0000259" key="2">
    <source>
        <dbReference type="Pfam" id="PF18962"/>
    </source>
</evidence>
<evidence type="ECO:0000259" key="3">
    <source>
        <dbReference type="Pfam" id="PF24595"/>
    </source>
</evidence>
<dbReference type="InterPro" id="IPR026444">
    <property type="entry name" value="Secre_tail"/>
</dbReference>
<dbReference type="Pfam" id="PF24595">
    <property type="entry name" value="DUF7619"/>
    <property type="match status" value="1"/>
</dbReference>
<comment type="caution">
    <text evidence="4">The sequence shown here is derived from an EMBL/GenBank/DDBJ whole genome shotgun (WGS) entry which is preliminary data.</text>
</comment>
<dbReference type="PANTHER" id="PTHR44103:SF1">
    <property type="entry name" value="PROPROTEIN CONVERTASE P"/>
    <property type="match status" value="1"/>
</dbReference>
<evidence type="ECO:0000313" key="5">
    <source>
        <dbReference type="Proteomes" id="UP000284892"/>
    </source>
</evidence>
<dbReference type="Pfam" id="PF18962">
    <property type="entry name" value="Por_Secre_tail"/>
    <property type="match status" value="1"/>
</dbReference>
<dbReference type="Gene3D" id="2.130.10.130">
    <property type="entry name" value="Integrin alpha, N-terminal"/>
    <property type="match status" value="1"/>
</dbReference>
<dbReference type="SUPFAM" id="SSF69318">
    <property type="entry name" value="Integrin alpha N-terminal domain"/>
    <property type="match status" value="2"/>
</dbReference>
<reference evidence="4 5" key="1">
    <citation type="submission" date="2018-09" db="EMBL/GenBank/DDBJ databases">
        <title>Genomic Encyclopedia of Archaeal and Bacterial Type Strains, Phase II (KMG-II): from individual species to whole genera.</title>
        <authorList>
            <person name="Goeker M."/>
        </authorList>
    </citation>
    <scope>NUCLEOTIDE SEQUENCE [LARGE SCALE GENOMIC DNA]</scope>
    <source>
        <strain evidence="4 5">DSM 26283</strain>
    </source>
</reference>
<dbReference type="AlphaFoldDB" id="A0A420DLN7"/>
<dbReference type="PANTHER" id="PTHR44103">
    <property type="entry name" value="PROPROTEIN CONVERTASE P"/>
    <property type="match status" value="1"/>
</dbReference>
<organism evidence="4 5">
    <name type="scientific">Ichthyenterobacterium magnum</name>
    <dbReference type="NCBI Taxonomy" id="1230530"/>
    <lineage>
        <taxon>Bacteria</taxon>
        <taxon>Pseudomonadati</taxon>
        <taxon>Bacteroidota</taxon>
        <taxon>Flavobacteriia</taxon>
        <taxon>Flavobacteriales</taxon>
        <taxon>Flavobacteriaceae</taxon>
        <taxon>Ichthyenterobacterium</taxon>
    </lineage>
</organism>
<keyword evidence="5" id="KW-1185">Reference proteome</keyword>
<protein>
    <submittedName>
        <fullName evidence="4">Putative secreted protein (Por secretion system target)</fullName>
    </submittedName>
</protein>
<dbReference type="InterPro" id="IPR028994">
    <property type="entry name" value="Integrin_alpha_N"/>
</dbReference>
<dbReference type="RefSeq" id="WP_120200479.1">
    <property type="nucleotide sequence ID" value="NZ_RAQJ01000002.1"/>
</dbReference>
<sequence>MKHIYTSIILFFFFQLSFGQIGFEDNYITNFNNSTYNPVGTVKHFVDFDGDGDLDVLLSFFNRVLSWHENIDGYGNYSQQNILLDLPGTGNIVFEVFDFDYDGDEDVVLKYENVMYWYEHIDGQNELNEGVVILDDIQLGAYKFEDMDGDNDKDIVFNSTTGNTKLLMWSENDGLNNFGPQQTIDSATGFGGFKFYVDDIDDDGDMDILGAKEDFVWYENTDGNGDFSNEHIIQANVSANFSVVYNRGFVIADYDDDGDKDIITNEYQNYMKIYENINDISFGSALLLSEFHNTYGFAVMDIDLDGDQDILNGSSNGFYWSENNNNTFLNSQSLFVDNGGHYIEKLIDIDLDGDLDILVKNYSDVLFKINSNGTFEETLPVFMQLSRPKEVKAADLDGDLDLDIVATDLYGNIFWYSNIDEMGYFSVQRYIHDNSEYSDDQRKKISIGDLDGDNDNDIISVSKYDGRISWHENLDGQGDFSNEQIINSSLTDQVHSLDLKDVDNDGDNDIVVGTHYGIYWLKNADGLAGSWEINQIGANVGSVSEIELNDLDNDNDNDVVCFDGNAIVWFENVGGLGSYGNMMPISSNTTYFPKGVFKIFDMNGDGYKDIIVSSRDNNNISFFEHIDGNGAFEDAVIVVNDANGVSSIDIADVDNDGDLDILAALADFDIVVWYENLDGQAEAFGDFNVITDLQDNTSSFVDYSGYIVAVDVNQDNNIDVISATQMYHNLVWSKNLSLTNRISGFVNFTFDLNGVGCDFSNSIPVNNVLISTSNGVESKATFSLNNGHYQLYPAQDGNYETQILTSLPLYFESNPESETTEFIGQGNTNEVDFCIEPVGVVNDLEISLYPLSEVRPGYDVSYQIVYKNVGTTIVNNGFITLDYDNTKINFQSSSESVFAQTSNSLAFQYLDLQPFEIRTIELNFSMNNIPSVMLGDILFFETEITPFTQDETIYNNSFNLQQTVIGSYDPNDISVLEGEQILLEDADKYLHYIIRFQNTGTASAININVENALDDKLDWTTMQLESLSHAGRVEIRDGNMAKFIFNNIHLPDSTNDEPNSHGYIAYKIKPKSDVEVGDIFYNTADIFFDFNPAIVTNTVSTEIVNALSVNEFEVKGFSIYPNPVNNTLTIEGKSALESIAVYDVNGRELNAIDIENNQLQYLLDVSELSQGIYFIEVQSDNFKSSKKFIKE</sequence>
<dbReference type="InterPro" id="IPR013517">
    <property type="entry name" value="FG-GAP"/>
</dbReference>